<dbReference type="PANTHER" id="PTHR13794:SF58">
    <property type="entry name" value="MITOCHONDRIAL ENOLASE SUPERFAMILY MEMBER 1"/>
    <property type="match status" value="1"/>
</dbReference>
<accession>A0A9D2RKX4</accession>
<dbReference type="Proteomes" id="UP000886804">
    <property type="component" value="Unassembled WGS sequence"/>
</dbReference>
<dbReference type="SUPFAM" id="SSF54826">
    <property type="entry name" value="Enolase N-terminal domain-like"/>
    <property type="match status" value="1"/>
</dbReference>
<dbReference type="PANTHER" id="PTHR13794">
    <property type="entry name" value="ENOLASE SUPERFAMILY, MANDELATE RACEMASE"/>
    <property type="match status" value="1"/>
</dbReference>
<reference evidence="5" key="1">
    <citation type="journal article" date="2021" name="PeerJ">
        <title>Extensive microbial diversity within the chicken gut microbiome revealed by metagenomics and culture.</title>
        <authorList>
            <person name="Gilroy R."/>
            <person name="Ravi A."/>
            <person name="Getino M."/>
            <person name="Pursley I."/>
            <person name="Horton D.L."/>
            <person name="Alikhan N.F."/>
            <person name="Baker D."/>
            <person name="Gharbi K."/>
            <person name="Hall N."/>
            <person name="Watson M."/>
            <person name="Adriaenssens E.M."/>
            <person name="Foster-Nyarko E."/>
            <person name="Jarju S."/>
            <person name="Secka A."/>
            <person name="Antonio M."/>
            <person name="Oren A."/>
            <person name="Chaudhuri R.R."/>
            <person name="La Ragione R."/>
            <person name="Hildebrand F."/>
            <person name="Pallen M.J."/>
        </authorList>
    </citation>
    <scope>NUCLEOTIDE SEQUENCE</scope>
    <source>
        <strain evidence="5">CHK188-4685</strain>
    </source>
</reference>
<dbReference type="InterPro" id="IPR013341">
    <property type="entry name" value="Mandelate_racemase_N_dom"/>
</dbReference>
<keyword evidence="2" id="KW-0479">Metal-binding</keyword>
<dbReference type="Pfam" id="PF13378">
    <property type="entry name" value="MR_MLE_C"/>
    <property type="match status" value="1"/>
</dbReference>
<evidence type="ECO:0000256" key="2">
    <source>
        <dbReference type="ARBA" id="ARBA00022723"/>
    </source>
</evidence>
<dbReference type="InterPro" id="IPR046945">
    <property type="entry name" value="RHMD-like"/>
</dbReference>
<dbReference type="SUPFAM" id="SSF51604">
    <property type="entry name" value="Enolase C-terminal domain-like"/>
    <property type="match status" value="1"/>
</dbReference>
<organism evidence="5 6">
    <name type="scientific">Candidatus Enterocloster faecavium</name>
    <dbReference type="NCBI Taxonomy" id="2838560"/>
    <lineage>
        <taxon>Bacteria</taxon>
        <taxon>Bacillati</taxon>
        <taxon>Bacillota</taxon>
        <taxon>Clostridia</taxon>
        <taxon>Lachnospirales</taxon>
        <taxon>Lachnospiraceae</taxon>
        <taxon>Enterocloster</taxon>
    </lineage>
</organism>
<dbReference type="InterPro" id="IPR018110">
    <property type="entry name" value="Mandel_Rmase/mucon_lact_enz_CS"/>
</dbReference>
<dbReference type="EMBL" id="DWYS01000047">
    <property type="protein sequence ID" value="HJB06966.1"/>
    <property type="molecule type" value="Genomic_DNA"/>
</dbReference>
<dbReference type="Pfam" id="PF02746">
    <property type="entry name" value="MR_MLE_N"/>
    <property type="match status" value="1"/>
</dbReference>
<evidence type="ECO:0000313" key="5">
    <source>
        <dbReference type="EMBL" id="HJB06966.1"/>
    </source>
</evidence>
<dbReference type="CDD" id="cd03316">
    <property type="entry name" value="MR_like"/>
    <property type="match status" value="1"/>
</dbReference>
<dbReference type="SFLD" id="SFLDS00001">
    <property type="entry name" value="Enolase"/>
    <property type="match status" value="1"/>
</dbReference>
<dbReference type="AlphaFoldDB" id="A0A9D2RKX4"/>
<evidence type="ECO:0000313" key="6">
    <source>
        <dbReference type="Proteomes" id="UP000886804"/>
    </source>
</evidence>
<dbReference type="Gene3D" id="3.20.20.120">
    <property type="entry name" value="Enolase-like C-terminal domain"/>
    <property type="match status" value="1"/>
</dbReference>
<proteinExistence type="predicted"/>
<dbReference type="GO" id="GO:0009063">
    <property type="term" value="P:amino acid catabolic process"/>
    <property type="evidence" value="ECO:0007669"/>
    <property type="project" value="InterPro"/>
</dbReference>
<dbReference type="SFLD" id="SFLDG00179">
    <property type="entry name" value="mandelate_racemase"/>
    <property type="match status" value="1"/>
</dbReference>
<gene>
    <name evidence="5" type="ORF">H9716_03795</name>
</gene>
<dbReference type="GO" id="GO:0016836">
    <property type="term" value="F:hydro-lyase activity"/>
    <property type="evidence" value="ECO:0007669"/>
    <property type="project" value="TreeGrafter"/>
</dbReference>
<name>A0A9D2RKX4_9FIRM</name>
<evidence type="ECO:0000256" key="1">
    <source>
        <dbReference type="ARBA" id="ARBA00001946"/>
    </source>
</evidence>
<feature type="domain" description="Mandelate racemase/muconate lactonizing enzyme C-terminal" evidence="4">
    <location>
        <begin position="137"/>
        <end position="234"/>
    </location>
</feature>
<dbReference type="Gene3D" id="3.30.390.10">
    <property type="entry name" value="Enolase-like, N-terminal domain"/>
    <property type="match status" value="1"/>
</dbReference>
<keyword evidence="3" id="KW-0460">Magnesium</keyword>
<dbReference type="InterPro" id="IPR029065">
    <property type="entry name" value="Enolase_C-like"/>
</dbReference>
<sequence length="358" mass="40548">MKITNVYTEKYKWPKAKPIANGTHVFTDNELNLLVVETDEGITGYGCSWEINFAERMGKAIIGEDPLNNERLWRKTYVPKFMGRKGNSLWTVSAIDIALWDIKAKVAGMPLYRLIGGSREKIPFYIAGGYYVKDKGIKELQQEMEEYLSWGAKAVKMKVGLLSMKEDARRVKAVREVIGDDVRLMLDANCSYKFFEAIEFAKMVEEYHPYWFEEPIDQDDYDGYRKIFEKCGIPLAAGENEMTRFGFRDLIRSQSVSILNPDATCMGGVTEFLKVAGMADANGLVLSPHGQQQVHIHLDCAVPNATIAEFYPPQYDEKIYEAFQAPVRFNEDGTVSPSQAPGVGLDINREVLKDFRVG</sequence>
<comment type="cofactor">
    <cofactor evidence="1">
        <name>Mg(2+)</name>
        <dbReference type="ChEBI" id="CHEBI:18420"/>
    </cofactor>
</comment>
<reference evidence="5" key="2">
    <citation type="submission" date="2021-04" db="EMBL/GenBank/DDBJ databases">
        <authorList>
            <person name="Gilroy R."/>
        </authorList>
    </citation>
    <scope>NUCLEOTIDE SEQUENCE</scope>
    <source>
        <strain evidence="5">CHK188-4685</strain>
    </source>
</reference>
<dbReference type="GO" id="GO:0016052">
    <property type="term" value="P:carbohydrate catabolic process"/>
    <property type="evidence" value="ECO:0007669"/>
    <property type="project" value="TreeGrafter"/>
</dbReference>
<dbReference type="SMART" id="SM00922">
    <property type="entry name" value="MR_MLE"/>
    <property type="match status" value="1"/>
</dbReference>
<dbReference type="InterPro" id="IPR036849">
    <property type="entry name" value="Enolase-like_C_sf"/>
</dbReference>
<dbReference type="InterPro" id="IPR029017">
    <property type="entry name" value="Enolase-like_N"/>
</dbReference>
<dbReference type="PROSITE" id="PS00908">
    <property type="entry name" value="MR_MLE_1"/>
    <property type="match status" value="1"/>
</dbReference>
<evidence type="ECO:0000259" key="4">
    <source>
        <dbReference type="SMART" id="SM00922"/>
    </source>
</evidence>
<protein>
    <submittedName>
        <fullName evidence="5">Mandelate racemase/muconate lactonizing enzyme family protein</fullName>
    </submittedName>
</protein>
<dbReference type="InterPro" id="IPR013342">
    <property type="entry name" value="Mandelate_racemase_C"/>
</dbReference>
<dbReference type="GO" id="GO:0000287">
    <property type="term" value="F:magnesium ion binding"/>
    <property type="evidence" value="ECO:0007669"/>
    <property type="project" value="TreeGrafter"/>
</dbReference>
<evidence type="ECO:0000256" key="3">
    <source>
        <dbReference type="ARBA" id="ARBA00022842"/>
    </source>
</evidence>
<comment type="caution">
    <text evidence="5">The sequence shown here is derived from an EMBL/GenBank/DDBJ whole genome shotgun (WGS) entry which is preliminary data.</text>
</comment>